<protein>
    <submittedName>
        <fullName evidence="1">Uncharacterized protein</fullName>
    </submittedName>
</protein>
<sequence>MFRRFVCMDDSSVEKLVWKGKSFLISCQLLQRVFAPLFSGGIPIWHGMGIYIWTPWPPMRVAAFLWRLFNNVIAVDTRVQREKVVTVWNQNANNAARICRS</sequence>
<evidence type="ECO:0000313" key="1">
    <source>
        <dbReference type="EnsemblPlants" id="Kaladp0022s0039.1.v1.1.CDS.1"/>
    </source>
</evidence>
<dbReference type="AlphaFoldDB" id="A0A7N0T481"/>
<accession>A0A7N0T481</accession>
<reference evidence="1" key="1">
    <citation type="submission" date="2021-01" db="UniProtKB">
        <authorList>
            <consortium name="EnsemblPlants"/>
        </authorList>
    </citation>
    <scope>IDENTIFICATION</scope>
</reference>
<organism evidence="1 2">
    <name type="scientific">Kalanchoe fedtschenkoi</name>
    <name type="common">Lavender scallops</name>
    <name type="synonym">South American air plant</name>
    <dbReference type="NCBI Taxonomy" id="63787"/>
    <lineage>
        <taxon>Eukaryota</taxon>
        <taxon>Viridiplantae</taxon>
        <taxon>Streptophyta</taxon>
        <taxon>Embryophyta</taxon>
        <taxon>Tracheophyta</taxon>
        <taxon>Spermatophyta</taxon>
        <taxon>Magnoliopsida</taxon>
        <taxon>eudicotyledons</taxon>
        <taxon>Gunneridae</taxon>
        <taxon>Pentapetalae</taxon>
        <taxon>Saxifragales</taxon>
        <taxon>Crassulaceae</taxon>
        <taxon>Kalanchoe</taxon>
    </lineage>
</organism>
<dbReference type="Gramene" id="Kaladp0022s0039.1.v1.1">
    <property type="protein sequence ID" value="Kaladp0022s0039.1.v1.1.CDS.1"/>
    <property type="gene ID" value="Kaladp0022s0039.v1.1"/>
</dbReference>
<keyword evidence="2" id="KW-1185">Reference proteome</keyword>
<name>A0A7N0T481_KALFE</name>
<proteinExistence type="predicted"/>
<evidence type="ECO:0000313" key="2">
    <source>
        <dbReference type="Proteomes" id="UP000594263"/>
    </source>
</evidence>
<dbReference type="Proteomes" id="UP000594263">
    <property type="component" value="Unplaced"/>
</dbReference>
<dbReference type="EnsemblPlants" id="Kaladp0022s0039.1.v1.1">
    <property type="protein sequence ID" value="Kaladp0022s0039.1.v1.1.CDS.1"/>
    <property type="gene ID" value="Kaladp0022s0039.v1.1"/>
</dbReference>